<dbReference type="GO" id="GO:0007131">
    <property type="term" value="P:reciprocal meiotic recombination"/>
    <property type="evidence" value="ECO:0007669"/>
    <property type="project" value="TreeGrafter"/>
</dbReference>
<dbReference type="SMART" id="SM00028">
    <property type="entry name" value="TPR"/>
    <property type="match status" value="3"/>
</dbReference>
<keyword evidence="3" id="KW-0802">TPR repeat</keyword>
<evidence type="ECO:0000256" key="2">
    <source>
        <dbReference type="ARBA" id="ARBA00031845"/>
    </source>
</evidence>
<dbReference type="InterPro" id="IPR042861">
    <property type="entry name" value="TEX11"/>
</dbReference>
<dbReference type="Pfam" id="PF08631">
    <property type="entry name" value="SPO22"/>
    <property type="match status" value="1"/>
</dbReference>
<sequence length="952" mass="107286">MRRTRKARRQLFGALRSKEPNQHNSQPSQLVTFCFQVMKPHTESNAASDLQALVADICKEGSHLLPNFVDLLDSAVEKTFELSRGIGAENKSTNSALENAAVLLWNKTVVMKTKGVLANMTIAKLRHVAFKMVTFSCSSTNDEMSLRKQILMGMKTSRAWIDCQNFDYAEKVLDLVNQMTQTLHVMVVERINQSGCSNEDRLAVEEDMLKIVCCRAEVFSGQGRHDDALQCIQMAKEFLPKFPKEVGYVSMLCYNFGVSCYHEKQYQVCTVWLKESFDLGKERSSVPAKNQARTLRLLASAYLEWNEPGCCEKALNAVTLANTEYLHPAGLFLKLRIMLKSQENPAALKSVVEELMKHVDTGVELCHSVILLLQQHSTEVGSCPLPSSSLNRFRNLPEYGRLLIAYLDLLLRTDAHTAKAFAKECIIAHNTDCPMDGDTKKQFHVLFWEQAALDFEEKQFSDALDWYNYSLSLFRSAGRDGGCVGEGNLAKLHRNRANCYISLQQLSKAKEALSEAKEADPTSVHTHFLLYKLALLESDTEAAKASLQAMVENQSVQSADDNNSLICLAAQIAMEQKRESLAAIALSSVVTHMTDNKQVLRALRCLVRLSSAHLEDLGQEAARQTRGELLCHIRTASNKLLVWSDTEDCDRGRLRTEAAWFMKIAWNLALKCEDDPATMKEFFMLSYRLISLCGEDGGSLTHKKTCVLMATAACVQLARTAPSESDMKSLLEEALHYISEHKSMDNRLLDGEASEKTRRPAQTLMLLYEFEALTKLGDSKAESVLERALVLPSPEPKLFESFAALAVDPPARQNKLSMRALKVAIHTHLQCQEPDFVKCSKDIRQLVEQSLRCNEEEAFTYFKETADILDNKAQGRYPQMETVWLMTKSWNTGIRHFCCGSYAEAERWCAMSMRVLPHVGSLKDTYEDQMMSVYTEILEGMERQRSTQSLEE</sequence>
<dbReference type="AlphaFoldDB" id="A0AAN9BME4"/>
<dbReference type="EMBL" id="JBAMIC010000004">
    <property type="protein sequence ID" value="KAK7107796.1"/>
    <property type="molecule type" value="Genomic_DNA"/>
</dbReference>
<feature type="repeat" description="TPR" evidence="3">
    <location>
        <begin position="490"/>
        <end position="523"/>
    </location>
</feature>
<dbReference type="GO" id="GO:0007130">
    <property type="term" value="P:synaptonemal complex assembly"/>
    <property type="evidence" value="ECO:0007669"/>
    <property type="project" value="TreeGrafter"/>
</dbReference>
<proteinExistence type="predicted"/>
<protein>
    <recommendedName>
        <fullName evidence="2">Protein ZIP4 homolog</fullName>
    </recommendedName>
</protein>
<reference evidence="4 5" key="1">
    <citation type="submission" date="2024-02" db="EMBL/GenBank/DDBJ databases">
        <title>Chromosome-scale genome assembly of the rough periwinkle Littorina saxatilis.</title>
        <authorList>
            <person name="De Jode A."/>
            <person name="Faria R."/>
            <person name="Formenti G."/>
            <person name="Sims Y."/>
            <person name="Smith T.P."/>
            <person name="Tracey A."/>
            <person name="Wood J.M.D."/>
            <person name="Zagrodzka Z.B."/>
            <person name="Johannesson K."/>
            <person name="Butlin R.K."/>
            <person name="Leder E.H."/>
        </authorList>
    </citation>
    <scope>NUCLEOTIDE SEQUENCE [LARGE SCALE GENOMIC DNA]</scope>
    <source>
        <strain evidence="4">Snail1</strain>
        <tissue evidence="4">Muscle</tissue>
    </source>
</reference>
<keyword evidence="5" id="KW-1185">Reference proteome</keyword>
<dbReference type="PANTHER" id="PTHR47083:SF1">
    <property type="entry name" value="TESTIS-EXPRESSED PROTEIN 11"/>
    <property type="match status" value="1"/>
</dbReference>
<dbReference type="GO" id="GO:0000801">
    <property type="term" value="C:central element"/>
    <property type="evidence" value="ECO:0007669"/>
    <property type="project" value="TreeGrafter"/>
</dbReference>
<dbReference type="PROSITE" id="PS50005">
    <property type="entry name" value="TPR"/>
    <property type="match status" value="1"/>
</dbReference>
<dbReference type="InterPro" id="IPR011990">
    <property type="entry name" value="TPR-like_helical_dom_sf"/>
</dbReference>
<gene>
    <name evidence="4" type="ORF">V1264_015648</name>
</gene>
<evidence type="ECO:0000256" key="3">
    <source>
        <dbReference type="PROSITE-ProRule" id="PRU00339"/>
    </source>
</evidence>
<dbReference type="Gene3D" id="1.25.40.10">
    <property type="entry name" value="Tetratricopeptide repeat domain"/>
    <property type="match status" value="1"/>
</dbReference>
<keyword evidence="1" id="KW-0469">Meiosis</keyword>
<dbReference type="InterPro" id="IPR013940">
    <property type="entry name" value="Spo22/ZIP4/TEX11"/>
</dbReference>
<dbReference type="SUPFAM" id="SSF48452">
    <property type="entry name" value="TPR-like"/>
    <property type="match status" value="2"/>
</dbReference>
<dbReference type="InterPro" id="IPR019734">
    <property type="entry name" value="TPR_rpt"/>
</dbReference>
<dbReference type="PANTHER" id="PTHR47083">
    <property type="entry name" value="TESTIS-EXPRESSED PROTEIN 11"/>
    <property type="match status" value="1"/>
</dbReference>
<comment type="caution">
    <text evidence="4">The sequence shown here is derived from an EMBL/GenBank/DDBJ whole genome shotgun (WGS) entry which is preliminary data.</text>
</comment>
<dbReference type="Proteomes" id="UP001374579">
    <property type="component" value="Unassembled WGS sequence"/>
</dbReference>
<dbReference type="GO" id="GO:0007060">
    <property type="term" value="P:male meiosis chromosome segregation"/>
    <property type="evidence" value="ECO:0007669"/>
    <property type="project" value="TreeGrafter"/>
</dbReference>
<accession>A0AAN9BME4</accession>
<evidence type="ECO:0000313" key="4">
    <source>
        <dbReference type="EMBL" id="KAK7107796.1"/>
    </source>
</evidence>
<name>A0AAN9BME4_9CAEN</name>
<evidence type="ECO:0000256" key="1">
    <source>
        <dbReference type="ARBA" id="ARBA00023254"/>
    </source>
</evidence>
<evidence type="ECO:0000313" key="5">
    <source>
        <dbReference type="Proteomes" id="UP001374579"/>
    </source>
</evidence>
<organism evidence="4 5">
    <name type="scientific">Littorina saxatilis</name>
    <dbReference type="NCBI Taxonomy" id="31220"/>
    <lineage>
        <taxon>Eukaryota</taxon>
        <taxon>Metazoa</taxon>
        <taxon>Spiralia</taxon>
        <taxon>Lophotrochozoa</taxon>
        <taxon>Mollusca</taxon>
        <taxon>Gastropoda</taxon>
        <taxon>Caenogastropoda</taxon>
        <taxon>Littorinimorpha</taxon>
        <taxon>Littorinoidea</taxon>
        <taxon>Littorinidae</taxon>
        <taxon>Littorina</taxon>
    </lineage>
</organism>